<dbReference type="EMBL" id="CM007381">
    <property type="protein sequence ID" value="ONK79438.1"/>
    <property type="molecule type" value="Genomic_DNA"/>
</dbReference>
<organism evidence="5 6">
    <name type="scientific">Asparagus officinalis</name>
    <name type="common">Garden asparagus</name>
    <dbReference type="NCBI Taxonomy" id="4686"/>
    <lineage>
        <taxon>Eukaryota</taxon>
        <taxon>Viridiplantae</taxon>
        <taxon>Streptophyta</taxon>
        <taxon>Embryophyta</taxon>
        <taxon>Tracheophyta</taxon>
        <taxon>Spermatophyta</taxon>
        <taxon>Magnoliopsida</taxon>
        <taxon>Liliopsida</taxon>
        <taxon>Asparagales</taxon>
        <taxon>Asparagaceae</taxon>
        <taxon>Asparagoideae</taxon>
        <taxon>Asparagus</taxon>
    </lineage>
</organism>
<dbReference type="InterPro" id="IPR036612">
    <property type="entry name" value="KH_dom_type_1_sf"/>
</dbReference>
<protein>
    <recommendedName>
        <fullName evidence="4">K Homology domain-containing protein</fullName>
    </recommendedName>
</protein>
<accession>A0A5P1FMH8</accession>
<dbReference type="OMA" id="VHHPKPG"/>
<evidence type="ECO:0000256" key="1">
    <source>
        <dbReference type="ARBA" id="ARBA00022737"/>
    </source>
</evidence>
<feature type="domain" description="K Homology" evidence="4">
    <location>
        <begin position="439"/>
        <end position="509"/>
    </location>
</feature>
<dbReference type="AlphaFoldDB" id="A0A5P1FMH8"/>
<feature type="domain" description="K Homology" evidence="4">
    <location>
        <begin position="17"/>
        <end position="92"/>
    </location>
</feature>
<evidence type="ECO:0000256" key="3">
    <source>
        <dbReference type="SAM" id="MobiDB-lite"/>
    </source>
</evidence>
<keyword evidence="1" id="KW-0677">Repeat</keyword>
<dbReference type="InterPro" id="IPR004088">
    <property type="entry name" value="KH_dom_type_1"/>
</dbReference>
<name>A0A5P1FMH8_ASPOF</name>
<dbReference type="InterPro" id="IPR004087">
    <property type="entry name" value="KH_dom"/>
</dbReference>
<dbReference type="GO" id="GO:0003723">
    <property type="term" value="F:RNA binding"/>
    <property type="evidence" value="ECO:0007669"/>
    <property type="project" value="UniProtKB-UniRule"/>
</dbReference>
<sequence>MALVRVFERIEELEEGREASCRLLVSGTQVGCVLGKGGKIVERIRGESGAQIRVLGKEQLPVCAAAGDELIYITGSLSAVRRALLSVSSCLQGNPRTEPTNFSTMRSFGSTPDGSGAPAPVDPYAHRSYVPSHHAPDYHSRTYTSNPGIDVTTHSLRKVHEEDVIFRMLCSKDRVGSIIGKAGIIVRNLQNETGASIRVVDAVSDSDERIIVISAHENSEMKGSIAQDAVLRVHSRLIEGVDKGSLVPARLLVPAQHIGCLLGKGGSIIAEMRRSTGANIRIFSKEQVPNCAQPNDEVVQVIGTVHSVQDALFHITSRIRETIFPQKLYASAGMTHYSDIPPLHRSRNEQTVGLSHGLDTIDRHPPLPHAVDHLAVDRVPFSYSSETTGLRHFDHSPSPRSWGRQITSSGNPRGIPDTETGFDFRSGLTGSVPHTPVVTNTSIEVIVPQHLLAFVHGENDSNLILIREISGAKVTIYDAKHGGAEGTVIISGTPDETRTAQSLLHGFVLHEQSST</sequence>
<feature type="domain" description="K Homology" evidence="4">
    <location>
        <begin position="245"/>
        <end position="320"/>
    </location>
</feature>
<evidence type="ECO:0000259" key="4">
    <source>
        <dbReference type="SMART" id="SM00322"/>
    </source>
</evidence>
<dbReference type="CDD" id="cd22460">
    <property type="entry name" value="KH-I_PEPPER_rpt2_like"/>
    <property type="match status" value="2"/>
</dbReference>
<dbReference type="SUPFAM" id="SSF54791">
    <property type="entry name" value="Eukaryotic type KH-domain (KH-domain type I)"/>
    <property type="match status" value="4"/>
</dbReference>
<feature type="compositionally biased region" description="Polar residues" evidence="3">
    <location>
        <begin position="96"/>
        <end position="113"/>
    </location>
</feature>
<dbReference type="Gramene" id="ONK79438">
    <property type="protein sequence ID" value="ONK79438"/>
    <property type="gene ID" value="A4U43_C01F6370"/>
</dbReference>
<evidence type="ECO:0000313" key="6">
    <source>
        <dbReference type="Proteomes" id="UP000243459"/>
    </source>
</evidence>
<evidence type="ECO:0000313" key="5">
    <source>
        <dbReference type="EMBL" id="ONK79438.1"/>
    </source>
</evidence>
<dbReference type="Gene3D" id="3.30.310.210">
    <property type="match status" value="1"/>
</dbReference>
<dbReference type="CDD" id="cd22459">
    <property type="entry name" value="KH-I_PEPPER_rpt1_like"/>
    <property type="match status" value="1"/>
</dbReference>
<evidence type="ECO:0000256" key="2">
    <source>
        <dbReference type="PROSITE-ProRule" id="PRU00117"/>
    </source>
</evidence>
<feature type="region of interest" description="Disordered" evidence="3">
    <location>
        <begin position="390"/>
        <end position="415"/>
    </location>
</feature>
<gene>
    <name evidence="5" type="ORF">A4U43_C01F6370</name>
</gene>
<dbReference type="SMART" id="SM00322">
    <property type="entry name" value="KH"/>
    <property type="match status" value="4"/>
</dbReference>
<keyword evidence="6" id="KW-1185">Reference proteome</keyword>
<keyword evidence="2" id="KW-0694">RNA-binding</keyword>
<proteinExistence type="predicted"/>
<dbReference type="Pfam" id="PF00013">
    <property type="entry name" value="KH_1"/>
    <property type="match status" value="4"/>
</dbReference>
<feature type="region of interest" description="Disordered" evidence="3">
    <location>
        <begin position="96"/>
        <end position="117"/>
    </location>
</feature>
<dbReference type="Proteomes" id="UP000243459">
    <property type="component" value="Chromosome 1"/>
</dbReference>
<dbReference type="PANTHER" id="PTHR10288">
    <property type="entry name" value="KH DOMAIN CONTAINING RNA BINDING PROTEIN"/>
    <property type="match status" value="1"/>
</dbReference>
<dbReference type="PROSITE" id="PS50084">
    <property type="entry name" value="KH_TYPE_1"/>
    <property type="match status" value="4"/>
</dbReference>
<reference evidence="6" key="1">
    <citation type="journal article" date="2017" name="Nat. Commun.">
        <title>The asparagus genome sheds light on the origin and evolution of a young Y chromosome.</title>
        <authorList>
            <person name="Harkess A."/>
            <person name="Zhou J."/>
            <person name="Xu C."/>
            <person name="Bowers J.E."/>
            <person name="Van der Hulst R."/>
            <person name="Ayyampalayam S."/>
            <person name="Mercati F."/>
            <person name="Riccardi P."/>
            <person name="McKain M.R."/>
            <person name="Kakrana A."/>
            <person name="Tang H."/>
            <person name="Ray J."/>
            <person name="Groenendijk J."/>
            <person name="Arikit S."/>
            <person name="Mathioni S.M."/>
            <person name="Nakano M."/>
            <person name="Shan H."/>
            <person name="Telgmann-Rauber A."/>
            <person name="Kanno A."/>
            <person name="Yue Z."/>
            <person name="Chen H."/>
            <person name="Li W."/>
            <person name="Chen Y."/>
            <person name="Xu X."/>
            <person name="Zhang Y."/>
            <person name="Luo S."/>
            <person name="Chen H."/>
            <person name="Gao J."/>
            <person name="Mao Z."/>
            <person name="Pires J.C."/>
            <person name="Luo M."/>
            <person name="Kudrna D."/>
            <person name="Wing R.A."/>
            <person name="Meyers B.C."/>
            <person name="Yi K."/>
            <person name="Kong H."/>
            <person name="Lavrijsen P."/>
            <person name="Sunseri F."/>
            <person name="Falavigna A."/>
            <person name="Ye Y."/>
            <person name="Leebens-Mack J.H."/>
            <person name="Chen G."/>
        </authorList>
    </citation>
    <scope>NUCLEOTIDE SEQUENCE [LARGE SCALE GENOMIC DNA]</scope>
    <source>
        <strain evidence="6">cv. DH0086</strain>
    </source>
</reference>
<feature type="domain" description="K Homology" evidence="4">
    <location>
        <begin position="162"/>
        <end position="235"/>
    </location>
</feature>
<dbReference type="Gene3D" id="3.30.1370.10">
    <property type="entry name" value="K Homology domain, type 1"/>
    <property type="match status" value="2"/>
</dbReference>